<organism evidence="3 4">
    <name type="scientific">Mycobacterium lacus</name>
    <dbReference type="NCBI Taxonomy" id="169765"/>
    <lineage>
        <taxon>Bacteria</taxon>
        <taxon>Bacillati</taxon>
        <taxon>Actinomycetota</taxon>
        <taxon>Actinomycetes</taxon>
        <taxon>Mycobacteriales</taxon>
        <taxon>Mycobacteriaceae</taxon>
        <taxon>Mycobacterium</taxon>
    </lineage>
</organism>
<keyword evidence="4" id="KW-1185">Reference proteome</keyword>
<name>A0A7I7NT96_9MYCO</name>
<feature type="compositionally biased region" description="Gly residues" evidence="1">
    <location>
        <begin position="236"/>
        <end position="246"/>
    </location>
</feature>
<dbReference type="Pfam" id="PF18646">
    <property type="entry name" value="DUF5632"/>
    <property type="match status" value="1"/>
</dbReference>
<accession>A0A7I7NT96</accession>
<feature type="region of interest" description="Disordered" evidence="1">
    <location>
        <begin position="347"/>
        <end position="405"/>
    </location>
</feature>
<feature type="compositionally biased region" description="Gly residues" evidence="1">
    <location>
        <begin position="202"/>
        <end position="216"/>
    </location>
</feature>
<evidence type="ECO:0000256" key="1">
    <source>
        <dbReference type="SAM" id="MobiDB-lite"/>
    </source>
</evidence>
<evidence type="ECO:0000313" key="4">
    <source>
        <dbReference type="Proteomes" id="UP000466396"/>
    </source>
</evidence>
<dbReference type="Proteomes" id="UP000466396">
    <property type="component" value="Chromosome"/>
</dbReference>
<dbReference type="InterPro" id="IPR040604">
    <property type="entry name" value="DUF5632"/>
</dbReference>
<evidence type="ECO:0000313" key="3">
    <source>
        <dbReference type="EMBL" id="BBX99021.1"/>
    </source>
</evidence>
<gene>
    <name evidence="3" type="ORF">MLAC_43150</name>
</gene>
<dbReference type="KEGG" id="mlj:MLAC_43150"/>
<feature type="compositionally biased region" description="Low complexity" evidence="1">
    <location>
        <begin position="390"/>
        <end position="405"/>
    </location>
</feature>
<sequence length="604" mass="59117">MVVGDLPPGRWTVALVGPWWPAPSAALHAAAQHWGTWATQKDELAQNLMNQRELLSRNQGRTAEDLIARYYQGAQSEGRKAEKYQIKSGAFETAAGAIDYLRSRLTEIAEEGNKEIDDVLASNKPLPEQIAEIQAIQARCNADAANASRNAVDKIMVATQKILEAEDIGRDARTWARQHGFNIDDAPPPSPIRTDDLDSAVGGAGGPNYPGIGGGNPESVTGAGTREPSPLVVGTAAGGPSSGGSTGFVQGAGTQTSSPAVVGPTGGPLNAGPVPSAPPVATPAAGGPPVVGPGVPAAPAMPGAPSLSPAAVGQGVSPGSIGQSLATGMVTGQPAAAGAQSLSEGAMSAIQSGSAPAPQAAAPMTAPAPPAPLAMAAGIESAATHGPVDAPSNTPNSPPASTANSVPVAPAVLTAGPVSAPAAPAGGPAVPAGPLPAYGSDLRPPVVAAPATTPATAAPVSGAPVASSAASSASAGGAVVSPVERAAAKAAAGQAGAGSASMVGASAVSATAGASAGAVSAGVAEQQRLQRMVDAVARQEPRLWWAAGLREDGITSLLVTDLAGGWIPPHVRLPANVTLLEPTARRRDAGVVDLLGAAATVCRG</sequence>
<proteinExistence type="predicted"/>
<reference evidence="3 4" key="1">
    <citation type="journal article" date="2019" name="Emerg. Microbes Infect.">
        <title>Comprehensive subspecies identification of 175 nontuberculous mycobacteria species based on 7547 genomic profiles.</title>
        <authorList>
            <person name="Matsumoto Y."/>
            <person name="Kinjo T."/>
            <person name="Motooka D."/>
            <person name="Nabeya D."/>
            <person name="Jung N."/>
            <person name="Uechi K."/>
            <person name="Horii T."/>
            <person name="Iida T."/>
            <person name="Fujita J."/>
            <person name="Nakamura S."/>
        </authorList>
    </citation>
    <scope>NUCLEOTIDE SEQUENCE [LARGE SCALE GENOMIC DNA]</scope>
    <source>
        <strain evidence="3 4">JCM 15657</strain>
    </source>
</reference>
<feature type="region of interest" description="Disordered" evidence="1">
    <location>
        <begin position="180"/>
        <end position="285"/>
    </location>
</feature>
<evidence type="ECO:0000259" key="2">
    <source>
        <dbReference type="Pfam" id="PF18646"/>
    </source>
</evidence>
<dbReference type="AlphaFoldDB" id="A0A7I7NT96"/>
<protein>
    <recommendedName>
        <fullName evidence="2">DUF5632 domain-containing protein</fullName>
    </recommendedName>
</protein>
<dbReference type="EMBL" id="AP022581">
    <property type="protein sequence ID" value="BBX99021.1"/>
    <property type="molecule type" value="Genomic_DNA"/>
</dbReference>
<feature type="domain" description="DUF5632" evidence="2">
    <location>
        <begin position="524"/>
        <end position="600"/>
    </location>
</feature>
<feature type="compositionally biased region" description="Low complexity" evidence="1">
    <location>
        <begin position="355"/>
        <end position="365"/>
    </location>
</feature>